<organism evidence="1 2">
    <name type="scientific">Fusarium oxysporum</name>
    <name type="common">Fusarium vascular wilt</name>
    <dbReference type="NCBI Taxonomy" id="5507"/>
    <lineage>
        <taxon>Eukaryota</taxon>
        <taxon>Fungi</taxon>
        <taxon>Dikarya</taxon>
        <taxon>Ascomycota</taxon>
        <taxon>Pezizomycotina</taxon>
        <taxon>Sordariomycetes</taxon>
        <taxon>Hypocreomycetidae</taxon>
        <taxon>Hypocreales</taxon>
        <taxon>Nectriaceae</taxon>
        <taxon>Fusarium</taxon>
        <taxon>Fusarium oxysporum species complex</taxon>
    </lineage>
</organism>
<dbReference type="GO" id="GO:0009116">
    <property type="term" value="P:nucleoside metabolic process"/>
    <property type="evidence" value="ECO:0007669"/>
    <property type="project" value="InterPro"/>
</dbReference>
<dbReference type="InterPro" id="IPR035994">
    <property type="entry name" value="Nucleoside_phosphorylase_sf"/>
</dbReference>
<protein>
    <recommendedName>
        <fullName evidence="3">Nucleoside phosphorylase domain-containing protein</fullName>
    </recommendedName>
</protein>
<dbReference type="GO" id="GO:0003824">
    <property type="term" value="F:catalytic activity"/>
    <property type="evidence" value="ECO:0007669"/>
    <property type="project" value="InterPro"/>
</dbReference>
<dbReference type="VEuPathDB" id="FungiDB:FOMG_07897"/>
<gene>
    <name evidence="1" type="ORF">FRV6_12094</name>
</gene>
<sequence length="383" mass="42329">MADPSTYTVGWICALTTELNCAESLFDEEYDVTLDAQAPGDNNIYSFGRMGKHDVVVASLPEYGIGLAASVATNMLRTFPNIRLGLMVGIGGGAPSPKHDIRLGDVVVSASFGAKGGVLHHERGKKVQRQEFQFTGSLNQPPQFLLTAVGVLEADYEGQGHGLNERIEEALSKRPRLRKQYARPLAVRDRLYESGHIHRESPKSAACKDNCGEDNLVTREARDNDDDDPMIHYGLIASSSSLNVRKRTISPLKCYTFSECSLVSAAKSGNEHHVQMLLDNVFDLSRVVDLRQESKVTTSIYVKKAFVAALQGCHQRVITTLLDAMVNHAHTDEYATLSAASEVQNQHILREFSVAIDKEDSPPFFEIMNHLHEILLGDHKHSF</sequence>
<dbReference type="AlphaFoldDB" id="A0A2H3TH96"/>
<dbReference type="VEuPathDB" id="FungiDB:FOXG_09101"/>
<dbReference type="InterPro" id="IPR053137">
    <property type="entry name" value="NLR-like"/>
</dbReference>
<evidence type="ECO:0008006" key="3">
    <source>
        <dbReference type="Google" id="ProtNLM"/>
    </source>
</evidence>
<dbReference type="Gene3D" id="3.40.50.1580">
    <property type="entry name" value="Nucleoside phosphorylase domain"/>
    <property type="match status" value="1"/>
</dbReference>
<accession>A0A2H3TH96</accession>
<evidence type="ECO:0000313" key="2">
    <source>
        <dbReference type="Proteomes" id="UP000219369"/>
    </source>
</evidence>
<dbReference type="VEuPathDB" id="FungiDB:FOZG_12357"/>
<dbReference type="PANTHER" id="PTHR46082">
    <property type="entry name" value="ATP/GTP-BINDING PROTEIN-RELATED"/>
    <property type="match status" value="1"/>
</dbReference>
<dbReference type="PANTHER" id="PTHR46082:SF11">
    <property type="entry name" value="AAA+ ATPASE DOMAIN-CONTAINING PROTEIN-RELATED"/>
    <property type="match status" value="1"/>
</dbReference>
<dbReference type="VEuPathDB" id="FungiDB:HZS61_017146"/>
<dbReference type="Proteomes" id="UP000219369">
    <property type="component" value="Unassembled WGS sequence"/>
</dbReference>
<evidence type="ECO:0000313" key="1">
    <source>
        <dbReference type="EMBL" id="SCO87967.1"/>
    </source>
</evidence>
<dbReference type="EMBL" id="FMJY01000007">
    <property type="protein sequence ID" value="SCO87967.1"/>
    <property type="molecule type" value="Genomic_DNA"/>
</dbReference>
<dbReference type="SUPFAM" id="SSF53167">
    <property type="entry name" value="Purine and uridine phosphorylases"/>
    <property type="match status" value="1"/>
</dbReference>
<reference evidence="2" key="1">
    <citation type="submission" date="2016-09" db="EMBL/GenBank/DDBJ databases">
        <authorList>
            <person name="Guldener U."/>
        </authorList>
    </citation>
    <scope>NUCLEOTIDE SEQUENCE [LARGE SCALE GENOMIC DNA]</scope>
    <source>
        <strain evidence="2">V64-1</strain>
    </source>
</reference>
<dbReference type="VEuPathDB" id="FungiDB:FOC4_g10000260"/>
<dbReference type="OrthoDB" id="194358at2759"/>
<name>A0A2H3TH96_FUSOX</name>
<proteinExistence type="predicted"/>